<dbReference type="Proteomes" id="UP000781958">
    <property type="component" value="Unassembled WGS sequence"/>
</dbReference>
<proteinExistence type="predicted"/>
<accession>A0ABS4SP27</accession>
<evidence type="ECO:0000313" key="2">
    <source>
        <dbReference type="Proteomes" id="UP000781958"/>
    </source>
</evidence>
<dbReference type="RefSeq" id="WP_209768471.1">
    <property type="nucleotide sequence ID" value="NZ_JAGINP010000015.1"/>
</dbReference>
<name>A0ABS4SP27_9PROT</name>
<gene>
    <name evidence="1" type="ORF">J2851_004103</name>
</gene>
<evidence type="ECO:0000313" key="1">
    <source>
        <dbReference type="EMBL" id="MBP2294314.1"/>
    </source>
</evidence>
<keyword evidence="2" id="KW-1185">Reference proteome</keyword>
<protein>
    <submittedName>
        <fullName evidence="1">Uncharacterized protein</fullName>
    </submittedName>
</protein>
<organism evidence="1 2">
    <name type="scientific">Azospirillum rugosum</name>
    <dbReference type="NCBI Taxonomy" id="416170"/>
    <lineage>
        <taxon>Bacteria</taxon>
        <taxon>Pseudomonadati</taxon>
        <taxon>Pseudomonadota</taxon>
        <taxon>Alphaproteobacteria</taxon>
        <taxon>Rhodospirillales</taxon>
        <taxon>Azospirillaceae</taxon>
        <taxon>Azospirillum</taxon>
    </lineage>
</organism>
<sequence length="137" mass="14717">MVLKPFRHIDDIPIGCRVVLFGCGSAGQAFRRYLEIVGRPASAFIDSRLSGDVDGLPVHRLADYAACGCRPGDQVVVTSSYVWDIARLLSAHGITGALNAAAFAVNLGAHRDRLLGMVEDGRLMVVPARDPDTPCRN</sequence>
<dbReference type="EMBL" id="JAGINP010000015">
    <property type="protein sequence ID" value="MBP2294314.1"/>
    <property type="molecule type" value="Genomic_DNA"/>
</dbReference>
<reference evidence="1 2" key="1">
    <citation type="submission" date="2021-03" db="EMBL/GenBank/DDBJ databases">
        <title>Genomic Encyclopedia of Type Strains, Phase III (KMG-III): the genomes of soil and plant-associated and newly described type strains.</title>
        <authorList>
            <person name="Whitman W."/>
        </authorList>
    </citation>
    <scope>NUCLEOTIDE SEQUENCE [LARGE SCALE GENOMIC DNA]</scope>
    <source>
        <strain evidence="1 2">IMMIB AFH-6</strain>
    </source>
</reference>
<comment type="caution">
    <text evidence="1">The sequence shown here is derived from an EMBL/GenBank/DDBJ whole genome shotgun (WGS) entry which is preliminary data.</text>
</comment>